<proteinExistence type="predicted"/>
<organism evidence="1">
    <name type="scientific">Quercus suber</name>
    <name type="common">Cork oak</name>
    <dbReference type="NCBI Taxonomy" id="58331"/>
    <lineage>
        <taxon>Eukaryota</taxon>
        <taxon>Viridiplantae</taxon>
        <taxon>Streptophyta</taxon>
        <taxon>Embryophyta</taxon>
        <taxon>Tracheophyta</taxon>
        <taxon>Spermatophyta</taxon>
        <taxon>Magnoliopsida</taxon>
        <taxon>eudicotyledons</taxon>
        <taxon>Gunneridae</taxon>
        <taxon>Pentapetalae</taxon>
        <taxon>rosids</taxon>
        <taxon>fabids</taxon>
        <taxon>Fagales</taxon>
        <taxon>Fagaceae</taxon>
        <taxon>Quercus</taxon>
    </lineage>
</organism>
<dbReference type="EMBL" id="PKMF04000028">
    <property type="protein sequence ID" value="KAK7857356.1"/>
    <property type="molecule type" value="Genomic_DNA"/>
</dbReference>
<gene>
    <name evidence="1" type="ORF">CFP56_018631</name>
</gene>
<accession>A0AAW0M1N3</accession>
<comment type="caution">
    <text evidence="1">The sequence shown here is derived from an EMBL/GenBank/DDBJ whole genome shotgun (WGS) entry which is preliminary data.</text>
</comment>
<sequence length="33" mass="4091">MESNMQYLKKKIFDWQVKINIFLMSKRDQLGEK</sequence>
<reference evidence="1" key="2">
    <citation type="journal article" date="2018" name="Sci. Data">
        <title>The draft genome sequence of cork oak.</title>
        <authorList>
            <person name="Ramos A.M."/>
            <person name="Usie A."/>
            <person name="Barbosa P."/>
            <person name="Barros P.M."/>
            <person name="Capote T."/>
            <person name="Chaves I."/>
            <person name="Simoes F."/>
            <person name="Abreu I."/>
            <person name="Carrasquinho I."/>
            <person name="Faro C."/>
            <person name="Guimaraes J.B."/>
            <person name="Mendonca D."/>
            <person name="Nobrega F."/>
            <person name="Rodrigues L."/>
            <person name="Saibo N.J.M."/>
            <person name="Varela M.C."/>
            <person name="Egas C."/>
            <person name="Matos J."/>
            <person name="Miguel C.M."/>
            <person name="Oliveira M.M."/>
            <person name="Ricardo C.P."/>
            <person name="Goncalves S."/>
        </authorList>
    </citation>
    <scope>NUCLEOTIDE SEQUENCE [LARGE SCALE GENOMIC DNA]</scope>
    <source>
        <strain evidence="1">HL8</strain>
    </source>
</reference>
<dbReference type="AlphaFoldDB" id="A0AAW0M1N3"/>
<reference evidence="1" key="3">
    <citation type="submission" date="2023-07" db="EMBL/GenBank/DDBJ databases">
        <title>An improved reference 1 genome and first organelle genomes of Quercus suber.</title>
        <authorList>
            <consortium name="Genosuber Consortium"/>
            <person name="Usie A."/>
            <person name="Serra O."/>
            <person name="Barros P."/>
        </authorList>
    </citation>
    <scope>NUCLEOTIDE SEQUENCE</scope>
    <source>
        <strain evidence="1">HL8</strain>
        <tissue evidence="1">Leaves</tissue>
    </source>
</reference>
<evidence type="ECO:0000313" key="1">
    <source>
        <dbReference type="EMBL" id="KAK7857356.1"/>
    </source>
</evidence>
<protein>
    <submittedName>
        <fullName evidence="1">Uncharacterized protein</fullName>
    </submittedName>
</protein>
<name>A0AAW0M1N3_QUESU</name>
<reference evidence="1" key="1">
    <citation type="submission" date="2017-12" db="EMBL/GenBank/DDBJ databases">
        <authorList>
            <person name="Barbosa P."/>
            <person name="Usie A."/>
            <person name="Ramos A.M."/>
        </authorList>
    </citation>
    <scope>NUCLEOTIDE SEQUENCE</scope>
    <source>
        <strain evidence="1">HL8</strain>
        <tissue evidence="1">Leaves</tissue>
    </source>
</reference>